<gene>
    <name evidence="1" type="ORF">ECRASSUSDP1_LOCUS2634</name>
</gene>
<dbReference type="Proteomes" id="UP001295684">
    <property type="component" value="Unassembled WGS sequence"/>
</dbReference>
<comment type="caution">
    <text evidence="1">The sequence shown here is derived from an EMBL/GenBank/DDBJ whole genome shotgun (WGS) entry which is preliminary data.</text>
</comment>
<organism evidence="1 2">
    <name type="scientific">Euplotes crassus</name>
    <dbReference type="NCBI Taxonomy" id="5936"/>
    <lineage>
        <taxon>Eukaryota</taxon>
        <taxon>Sar</taxon>
        <taxon>Alveolata</taxon>
        <taxon>Ciliophora</taxon>
        <taxon>Intramacronucleata</taxon>
        <taxon>Spirotrichea</taxon>
        <taxon>Hypotrichia</taxon>
        <taxon>Euplotida</taxon>
        <taxon>Euplotidae</taxon>
        <taxon>Moneuplotes</taxon>
    </lineage>
</organism>
<dbReference type="EMBL" id="CAMPGE010002516">
    <property type="protein sequence ID" value="CAI2361323.1"/>
    <property type="molecule type" value="Genomic_DNA"/>
</dbReference>
<accession>A0AAD1U3L3</accession>
<reference evidence="1" key="1">
    <citation type="submission" date="2023-07" db="EMBL/GenBank/DDBJ databases">
        <authorList>
            <consortium name="AG Swart"/>
            <person name="Singh M."/>
            <person name="Singh A."/>
            <person name="Seah K."/>
            <person name="Emmerich C."/>
        </authorList>
    </citation>
    <scope>NUCLEOTIDE SEQUENCE</scope>
    <source>
        <strain evidence="1">DP1</strain>
    </source>
</reference>
<proteinExistence type="predicted"/>
<dbReference type="AlphaFoldDB" id="A0AAD1U3L3"/>
<evidence type="ECO:0000313" key="2">
    <source>
        <dbReference type="Proteomes" id="UP001295684"/>
    </source>
</evidence>
<keyword evidence="2" id="KW-1185">Reference proteome</keyword>
<evidence type="ECO:0000313" key="1">
    <source>
        <dbReference type="EMBL" id="CAI2361323.1"/>
    </source>
</evidence>
<sequence>MSYKRFKSPEIAILQPKILDFKPKNFAKGAIDNSNIVDGSKPVVKGQRLPNVHEDYSNALIPNIPARMSKNMNLNQNSNFCIENQNLRKIFSNTEINEQIPKNMQQLNSKLKNLRLILDGQDYILSPKARTKNKHIKLSHELNSLIKLKSPSLGNEPAEGSNNTNPTNHFVNITQIIQKEEIKPDDLIPQNHFPSQADQFSSQGRERLSLSKRIHTKGFSKTNQRISNNFRFSKNVRRNKFIGHKNITFKHAQNKRSLEKLLNIQLNTKPYETNILQAEQEVISTENRKNRNMTQLDLDQSDKNTFYKTFNSGVERRNKITGKIIHGSNIKNKRVAKSTVNMEPLVVNAKSSKIPKIEERCLSPILAFASQGRNHTFSVNYKQKLMDQKDRQ</sequence>
<protein>
    <submittedName>
        <fullName evidence="1">Uncharacterized protein</fullName>
    </submittedName>
</protein>
<name>A0AAD1U3L3_EUPCR</name>